<dbReference type="Proteomes" id="UP000178606">
    <property type="component" value="Unassembled WGS sequence"/>
</dbReference>
<reference evidence="2 3" key="1">
    <citation type="journal article" date="2016" name="Nat. Commun.">
        <title>Thousands of microbial genomes shed light on interconnected biogeochemical processes in an aquifer system.</title>
        <authorList>
            <person name="Anantharaman K."/>
            <person name="Brown C.T."/>
            <person name="Hug L.A."/>
            <person name="Sharon I."/>
            <person name="Castelle C.J."/>
            <person name="Probst A.J."/>
            <person name="Thomas B.C."/>
            <person name="Singh A."/>
            <person name="Wilkins M.J."/>
            <person name="Karaoz U."/>
            <person name="Brodie E.L."/>
            <person name="Williams K.H."/>
            <person name="Hubbard S.S."/>
            <person name="Banfield J.F."/>
        </authorList>
    </citation>
    <scope>NUCLEOTIDE SEQUENCE [LARGE SCALE GENOMIC DNA]</scope>
    <source>
        <strain evidence="3">RIFCSPLOWO2_12_FULL_64_10</strain>
    </source>
</reference>
<accession>A0A1F6C3J9</accession>
<dbReference type="EMBL" id="MFKF01000429">
    <property type="protein sequence ID" value="OGG43638.1"/>
    <property type="molecule type" value="Genomic_DNA"/>
</dbReference>
<protein>
    <recommendedName>
        <fullName evidence="1">Xylose isomerase-like TIM barrel domain-containing protein</fullName>
    </recommendedName>
</protein>
<dbReference type="InterPro" id="IPR013022">
    <property type="entry name" value="Xyl_isomerase-like_TIM-brl"/>
</dbReference>
<dbReference type="PANTHER" id="PTHR12110">
    <property type="entry name" value="HYDROXYPYRUVATE ISOMERASE"/>
    <property type="match status" value="1"/>
</dbReference>
<dbReference type="PANTHER" id="PTHR12110:SF53">
    <property type="entry name" value="BLR5974 PROTEIN"/>
    <property type="match status" value="1"/>
</dbReference>
<dbReference type="Pfam" id="PF01261">
    <property type="entry name" value="AP_endonuc_2"/>
    <property type="match status" value="1"/>
</dbReference>
<dbReference type="AlphaFoldDB" id="A0A1F6C3J9"/>
<name>A0A1F6C3J9_HANXR</name>
<evidence type="ECO:0000313" key="3">
    <source>
        <dbReference type="Proteomes" id="UP000178606"/>
    </source>
</evidence>
<sequence>MNLSFSTLGCPAWTFDQIVEAAHWFGLEGVEFRGVGEEMDLTRLPEFSDARVAATRDRLASLGLSIPNLGASARFHDADLSTREKNAEEARAYIRLAQKVGAPCVRVFGDKFPSEEERQAVIERVGLALRGLAPYAADHGVKVLLETHGDFYAAPDVKAVVEIADHPNVGVLWDTHHPYRFGGDTGEETVRLLGPHIAHAHFKDSIPDPTHAWGYRYVHFGEGDAPQENFLKLLKGMGYKGFLSFEHEKRWHPEIPDPEEALPVFVERMRHLLEVRS</sequence>
<proteinExistence type="predicted"/>
<dbReference type="Gene3D" id="3.20.20.150">
    <property type="entry name" value="Divalent-metal-dependent TIM barrel enzymes"/>
    <property type="match status" value="1"/>
</dbReference>
<feature type="domain" description="Xylose isomerase-like TIM barrel" evidence="1">
    <location>
        <begin position="20"/>
        <end position="257"/>
    </location>
</feature>
<organism evidence="2 3">
    <name type="scientific">Handelsmanbacteria sp. (strain RIFCSPLOWO2_12_FULL_64_10)</name>
    <dbReference type="NCBI Taxonomy" id="1817868"/>
    <lineage>
        <taxon>Bacteria</taxon>
        <taxon>Candidatus Handelsmaniibacteriota</taxon>
    </lineage>
</organism>
<dbReference type="InterPro" id="IPR050312">
    <property type="entry name" value="IolE/XylAMocC-like"/>
</dbReference>
<evidence type="ECO:0000313" key="2">
    <source>
        <dbReference type="EMBL" id="OGG43638.1"/>
    </source>
</evidence>
<comment type="caution">
    <text evidence="2">The sequence shown here is derived from an EMBL/GenBank/DDBJ whole genome shotgun (WGS) entry which is preliminary data.</text>
</comment>
<gene>
    <name evidence="2" type="ORF">A3F84_21395</name>
</gene>
<dbReference type="InterPro" id="IPR036237">
    <property type="entry name" value="Xyl_isomerase-like_sf"/>
</dbReference>
<evidence type="ECO:0000259" key="1">
    <source>
        <dbReference type="Pfam" id="PF01261"/>
    </source>
</evidence>
<dbReference type="SUPFAM" id="SSF51658">
    <property type="entry name" value="Xylose isomerase-like"/>
    <property type="match status" value="1"/>
</dbReference>